<gene>
    <name evidence="1" type="ORF">MLD38_004798</name>
</gene>
<name>A0ACB9S8S1_9MYRT</name>
<dbReference type="Proteomes" id="UP001057402">
    <property type="component" value="Chromosome 2"/>
</dbReference>
<organism evidence="1 2">
    <name type="scientific">Melastoma candidum</name>
    <dbReference type="NCBI Taxonomy" id="119954"/>
    <lineage>
        <taxon>Eukaryota</taxon>
        <taxon>Viridiplantae</taxon>
        <taxon>Streptophyta</taxon>
        <taxon>Embryophyta</taxon>
        <taxon>Tracheophyta</taxon>
        <taxon>Spermatophyta</taxon>
        <taxon>Magnoliopsida</taxon>
        <taxon>eudicotyledons</taxon>
        <taxon>Gunneridae</taxon>
        <taxon>Pentapetalae</taxon>
        <taxon>rosids</taxon>
        <taxon>malvids</taxon>
        <taxon>Myrtales</taxon>
        <taxon>Melastomataceae</taxon>
        <taxon>Melastomatoideae</taxon>
        <taxon>Melastomateae</taxon>
        <taxon>Melastoma</taxon>
    </lineage>
</organism>
<dbReference type="EMBL" id="CM042881">
    <property type="protein sequence ID" value="KAI4386921.1"/>
    <property type="molecule type" value="Genomic_DNA"/>
</dbReference>
<keyword evidence="2" id="KW-1185">Reference proteome</keyword>
<evidence type="ECO:0000313" key="2">
    <source>
        <dbReference type="Proteomes" id="UP001057402"/>
    </source>
</evidence>
<sequence>MATSSFCVAVEQGLLLSRRLYYGKGEPPSPVPPMSKSPDGYLPTSVTAYAEVYDPSAVDNPDVASYQPYIHGRCDPPALIPLQMMDVRMEAFCWLDTAFVTLAGVWRLHCVKSSRHCDCRVAVPMGEQGLLLGVEVSVAERSYCSQLIAKGEMEGITDTEAAKARDGWFLKFQTFVFRIPEVEGGSTLSIKVNWSQKLEYREHQYCLSIPFSFPPYVNPRTKQKNEMVILSVSSGTSAGILFGHSSHPLKEVHRDAGKVDFAYKGDNSAWSTEDFTFSFSVSSADMCCGLLLQAPPPMDVDQREMFCLYLCPGNNQRRTVFRREVIFIVDISGSMQGDLVINTKIALLECLAKLGQGDSFNVIAFNDNAHLLSSSMRPATKDEISSASEWINETFMPSGGTNILLPVELALKLVAETTDSIPSIILITDGSVDNERQICCKIKDQTRQDKSICPRVSTLAIGAYCNHYFLQMLAQIGRGHFDAATDAESILHRLPKLFDRATSIILAGISVDALQALDSVEMHPFLLPDLSSDHPLIALGRYSGKFPEFAEVTGTVADGSVHSLDLKVGRAEDVPMDKILAWTQIDSLTAHAWADDDIDAQHKVAQMSIQSGVPSEFTGMILLETNSTKQPKSKLNALKKLSSSRKPMELNGQKIVFLGILGKGFGDLIATANNIPPGTEEKQYDATQLLVKAASAYYSKFLDRFCCMCFLRTCSRVNDQCAILASQFCAALACCECIDCCFDLCDCLSSCLGS</sequence>
<evidence type="ECO:0000313" key="1">
    <source>
        <dbReference type="EMBL" id="KAI4386921.1"/>
    </source>
</evidence>
<accession>A0ACB9S8S1</accession>
<comment type="caution">
    <text evidence="1">The sequence shown here is derived from an EMBL/GenBank/DDBJ whole genome shotgun (WGS) entry which is preliminary data.</text>
</comment>
<proteinExistence type="predicted"/>
<reference evidence="2" key="1">
    <citation type="journal article" date="2023" name="Front. Plant Sci.">
        <title>Chromosomal-level genome assembly of Melastoma candidum provides insights into trichome evolution.</title>
        <authorList>
            <person name="Zhong Y."/>
            <person name="Wu W."/>
            <person name="Sun C."/>
            <person name="Zou P."/>
            <person name="Liu Y."/>
            <person name="Dai S."/>
            <person name="Zhou R."/>
        </authorList>
    </citation>
    <scope>NUCLEOTIDE SEQUENCE [LARGE SCALE GENOMIC DNA]</scope>
</reference>
<protein>
    <submittedName>
        <fullName evidence="1">Uncharacterized protein</fullName>
    </submittedName>
</protein>